<dbReference type="EMBL" id="JABSWW010000001">
    <property type="protein sequence ID" value="NRT90033.1"/>
    <property type="molecule type" value="Genomic_DNA"/>
</dbReference>
<dbReference type="Proteomes" id="UP001193748">
    <property type="component" value="Unassembled WGS sequence"/>
</dbReference>
<accession>A0AAX0B603</accession>
<dbReference type="Pfam" id="PF13876">
    <property type="entry name" value="Phage_gp49_66"/>
    <property type="match status" value="1"/>
</dbReference>
<comment type="caution">
    <text evidence="1">The sequence shown here is derived from an EMBL/GenBank/DDBJ whole genome shotgun (WGS) entry which is preliminary data.</text>
</comment>
<protein>
    <submittedName>
        <fullName evidence="1">Uncharacterized protein</fullName>
    </submittedName>
</protein>
<reference evidence="1" key="2">
    <citation type="journal article" date="2022" name="Nat. Biotechnol.">
        <title>Carbon-negative production of acetone and isopropanol by gas fermentation at industrial pilot scale.</title>
        <authorList>
            <person name="Liew F.E."/>
            <person name="Nogle R."/>
            <person name="Abdalla T."/>
            <person name="Rasor B.J."/>
            <person name="Canter C."/>
            <person name="Jensen R.O."/>
            <person name="Wang L."/>
            <person name="Strutz J."/>
            <person name="Chirania P."/>
            <person name="De Tissera S."/>
            <person name="Mueller A.P."/>
            <person name="Ruan Z."/>
            <person name="Gao A."/>
            <person name="Tran L."/>
            <person name="Engle N.L."/>
            <person name="Bromley J.C."/>
            <person name="Daniell J."/>
            <person name="Conrado R."/>
            <person name="Tschaplinski T.J."/>
            <person name="Giannone R.J."/>
            <person name="Hettich R.L."/>
            <person name="Karim A.S."/>
            <person name="Simpson S.D."/>
            <person name="Brown S.D."/>
            <person name="Leang C."/>
            <person name="Jewett M.C."/>
            <person name="Kopke M."/>
        </authorList>
    </citation>
    <scope>NUCLEOTIDE SEQUENCE</scope>
    <source>
        <strain evidence="1">DJ080</strain>
    </source>
</reference>
<gene>
    <name evidence="1" type="ORF">B0H41_003712</name>
</gene>
<dbReference type="AlphaFoldDB" id="A0AAX0B603"/>
<dbReference type="RefSeq" id="WP_173711400.1">
    <property type="nucleotide sequence ID" value="NZ_JABSWW010000001.1"/>
</dbReference>
<evidence type="ECO:0000313" key="2">
    <source>
        <dbReference type="Proteomes" id="UP001193748"/>
    </source>
</evidence>
<organism evidence="1 2">
    <name type="scientific">Clostridium beijerinckii</name>
    <name type="common">Clostridium MP</name>
    <dbReference type="NCBI Taxonomy" id="1520"/>
    <lineage>
        <taxon>Bacteria</taxon>
        <taxon>Bacillati</taxon>
        <taxon>Bacillota</taxon>
        <taxon>Clostridia</taxon>
        <taxon>Eubacteriales</taxon>
        <taxon>Clostridiaceae</taxon>
        <taxon>Clostridium</taxon>
    </lineage>
</organism>
<evidence type="ECO:0000313" key="1">
    <source>
        <dbReference type="EMBL" id="NRT90033.1"/>
    </source>
</evidence>
<sequence>MNKYIGTKLIEAKEMNLGDYNRFKGWTIPENENPQTEGYMIKYSDDYISWSPKDVFEKSYLKVDDNPNLPSGVSVGAQMVDSFIVDYEVFTKKDKITIVVATLVNGFTIVESSACVDPKNYNEEIGAEICKERIKNQVWNHLGFLLQTAYKGIK</sequence>
<name>A0AAX0B603_CLOBE</name>
<proteinExistence type="predicted"/>
<reference evidence="1" key="1">
    <citation type="submission" date="2020-05" db="EMBL/GenBank/DDBJ databases">
        <authorList>
            <person name="Brown S."/>
            <person name="Huntemann M."/>
            <person name="Clum A."/>
            <person name="Spunde A."/>
            <person name="Palaniappan K."/>
            <person name="Ritter S."/>
            <person name="Mikhailova N."/>
            <person name="Chen I.-M."/>
            <person name="Stamatis D."/>
            <person name="Reddy T."/>
            <person name="O'Malley R."/>
            <person name="Daum C."/>
            <person name="Shapiro N."/>
            <person name="Ivanova N."/>
            <person name="Kyrpides N."/>
            <person name="Woyke T."/>
        </authorList>
    </citation>
    <scope>NUCLEOTIDE SEQUENCE</scope>
    <source>
        <strain evidence="1">DJ080</strain>
    </source>
</reference>
<dbReference type="InterPro" id="IPR025915">
    <property type="entry name" value="Phage_gp49_66"/>
</dbReference>